<feature type="compositionally biased region" description="Polar residues" evidence="1">
    <location>
        <begin position="81"/>
        <end position="93"/>
    </location>
</feature>
<comment type="caution">
    <text evidence="3">The sequence shown here is derived from an EMBL/GenBank/DDBJ whole genome shotgun (WGS) entry which is preliminary data.</text>
</comment>
<accession>A0A315VKJ0</accession>
<evidence type="ECO:0000256" key="1">
    <source>
        <dbReference type="SAM" id="MobiDB-lite"/>
    </source>
</evidence>
<proteinExistence type="predicted"/>
<dbReference type="GO" id="GO:0016020">
    <property type="term" value="C:membrane"/>
    <property type="evidence" value="ECO:0007669"/>
    <property type="project" value="InterPro"/>
</dbReference>
<dbReference type="AlphaFoldDB" id="A0A315VKJ0"/>
<feature type="transmembrane region" description="Helical" evidence="2">
    <location>
        <begin position="120"/>
        <end position="139"/>
    </location>
</feature>
<evidence type="ECO:0000313" key="4">
    <source>
        <dbReference type="Proteomes" id="UP000250572"/>
    </source>
</evidence>
<gene>
    <name evidence="3" type="ORF">CCH79_00007037</name>
</gene>
<sequence>MTTMGETGTRTMVDYCYLMESWTRPGAIHSSLIEPPSGRLKPHCRPLLAISVAGSYQGDQQVSPPAARNMNSEDPRERKPGTQNMTGLNSVSLQDCGTGEGHGDDEGQHDGRCARVKMKLLACLCLSVFLAHIHLSVAGKIKLSKPFKTTKIKTKNPTSNKGSYPKQPEGGYPQYPGSQPQYPARGYPQYPNQHGGYSNPGGYPGYPARGYPQYPNQHGGSPYHGSYPQYPQYPAGHYPAPGYGGGYGNYPGSYINHNPNNRILSPHYGGSFGFGGYGGRGGSPFSHSVQNMGFAPSDQSKGFGRSAAMAAAGGAMAGMALGYGLGKFPHPNFHFHNPHQEYYYNYYMYKRYGRKSSDRDDYSGDYKFNQSSEDFDKFMTSCMKRTDLLPGENQRSQTKPLTTTTTTTSATNTATATRSNITAAGNASFTANSTNNPLNESDVTNLKVSQTLQNNEANDDTVSIVEIGYPALINQMKEKRCTELYVVYSEKHLKKNKQSSPHSGKESLQMEQQGLLFVFMSTVINPPDSKNGSNWLTLSTEAFCSVRASRERRGRPERLVYLH</sequence>
<keyword evidence="2" id="KW-0472">Membrane</keyword>
<feature type="compositionally biased region" description="Low complexity" evidence="1">
    <location>
        <begin position="402"/>
        <end position="414"/>
    </location>
</feature>
<dbReference type="Gene3D" id="1.10.790.10">
    <property type="entry name" value="Prion/Doppel protein, beta-ribbon domain"/>
    <property type="match status" value="1"/>
</dbReference>
<dbReference type="Proteomes" id="UP000250572">
    <property type="component" value="Unassembled WGS sequence"/>
</dbReference>
<dbReference type="SUPFAM" id="SSF54098">
    <property type="entry name" value="Prion-like"/>
    <property type="match status" value="1"/>
</dbReference>
<keyword evidence="2" id="KW-0812">Transmembrane</keyword>
<keyword evidence="4" id="KW-1185">Reference proteome</keyword>
<evidence type="ECO:0000256" key="2">
    <source>
        <dbReference type="SAM" id="Phobius"/>
    </source>
</evidence>
<feature type="region of interest" description="Disordered" evidence="1">
    <location>
        <begin position="386"/>
        <end position="414"/>
    </location>
</feature>
<evidence type="ECO:0008006" key="5">
    <source>
        <dbReference type="Google" id="ProtNLM"/>
    </source>
</evidence>
<dbReference type="GO" id="GO:0051260">
    <property type="term" value="P:protein homooligomerization"/>
    <property type="evidence" value="ECO:0007669"/>
    <property type="project" value="InterPro"/>
</dbReference>
<feature type="region of interest" description="Disordered" evidence="1">
    <location>
        <begin position="58"/>
        <end position="108"/>
    </location>
</feature>
<dbReference type="STRING" id="33528.ENSGAFP00000002060"/>
<feature type="region of interest" description="Disordered" evidence="1">
    <location>
        <begin position="151"/>
        <end position="223"/>
    </location>
</feature>
<organism evidence="3 4">
    <name type="scientific">Gambusia affinis</name>
    <name type="common">Western mosquitofish</name>
    <name type="synonym">Heterandria affinis</name>
    <dbReference type="NCBI Taxonomy" id="33528"/>
    <lineage>
        <taxon>Eukaryota</taxon>
        <taxon>Metazoa</taxon>
        <taxon>Chordata</taxon>
        <taxon>Craniata</taxon>
        <taxon>Vertebrata</taxon>
        <taxon>Euteleostomi</taxon>
        <taxon>Actinopterygii</taxon>
        <taxon>Neopterygii</taxon>
        <taxon>Teleostei</taxon>
        <taxon>Neoteleostei</taxon>
        <taxon>Acanthomorphata</taxon>
        <taxon>Ovalentaria</taxon>
        <taxon>Atherinomorphae</taxon>
        <taxon>Cyprinodontiformes</taxon>
        <taxon>Poeciliidae</taxon>
        <taxon>Poeciliinae</taxon>
        <taxon>Gambusia</taxon>
    </lineage>
</organism>
<evidence type="ECO:0000313" key="3">
    <source>
        <dbReference type="EMBL" id="PWA19664.1"/>
    </source>
</evidence>
<name>A0A315VKJ0_GAMAF</name>
<reference evidence="3 4" key="1">
    <citation type="journal article" date="2018" name="G3 (Bethesda)">
        <title>A High-Quality Reference Genome for the Invasive Mosquitofish Gambusia affinis Using a Chicago Library.</title>
        <authorList>
            <person name="Hoffberg S.L."/>
            <person name="Troendle N.J."/>
            <person name="Glenn T.C."/>
            <person name="Mahmud O."/>
            <person name="Louha S."/>
            <person name="Chalopin D."/>
            <person name="Bennetzen J.L."/>
            <person name="Mauricio R."/>
        </authorList>
    </citation>
    <scope>NUCLEOTIDE SEQUENCE [LARGE SCALE GENOMIC DNA]</scope>
    <source>
        <strain evidence="3">NE01/NJP1002.9</strain>
        <tissue evidence="3">Muscle</tissue>
    </source>
</reference>
<keyword evidence="2" id="KW-1133">Transmembrane helix</keyword>
<dbReference type="InterPro" id="IPR036924">
    <property type="entry name" value="Prion/Doppel_b-ribbon_dom_sf"/>
</dbReference>
<feature type="compositionally biased region" description="Basic and acidic residues" evidence="1">
    <location>
        <begin position="71"/>
        <end position="80"/>
    </location>
</feature>
<feature type="compositionally biased region" description="Low complexity" evidence="1">
    <location>
        <begin position="164"/>
        <end position="183"/>
    </location>
</feature>
<feature type="compositionally biased region" description="Low complexity" evidence="1">
    <location>
        <begin position="205"/>
        <end position="215"/>
    </location>
</feature>
<dbReference type="EMBL" id="NHOQ01002094">
    <property type="protein sequence ID" value="PWA19664.1"/>
    <property type="molecule type" value="Genomic_DNA"/>
</dbReference>
<protein>
    <recommendedName>
        <fullName evidence="5">Prion protein, related sequence 3</fullName>
    </recommendedName>
</protein>